<name>A0ABX2W4L1_9ENTR</name>
<organism evidence="1 2">
    <name type="scientific">Buttiauxella ferragutiae ATCC 51602</name>
    <dbReference type="NCBI Taxonomy" id="1354252"/>
    <lineage>
        <taxon>Bacteria</taxon>
        <taxon>Pseudomonadati</taxon>
        <taxon>Pseudomonadota</taxon>
        <taxon>Gammaproteobacteria</taxon>
        <taxon>Enterobacterales</taxon>
        <taxon>Enterobacteriaceae</taxon>
        <taxon>Buttiauxella</taxon>
    </lineage>
</organism>
<keyword evidence="2" id="KW-1185">Reference proteome</keyword>
<gene>
    <name evidence="1" type="ORF">M976_03717</name>
</gene>
<accession>A0ABX2W4L1</accession>
<dbReference type="EMBL" id="LXEQ01000053">
    <property type="protein sequence ID" value="OAT25574.1"/>
    <property type="molecule type" value="Genomic_DNA"/>
</dbReference>
<proteinExistence type="predicted"/>
<dbReference type="RefSeq" id="WP_064547611.1">
    <property type="nucleotide sequence ID" value="NZ_LXEQ01000053.1"/>
</dbReference>
<protein>
    <submittedName>
        <fullName evidence="1">Uncharacterized protein</fullName>
    </submittedName>
</protein>
<comment type="caution">
    <text evidence="1">The sequence shown here is derived from an EMBL/GenBank/DDBJ whole genome shotgun (WGS) entry which is preliminary data.</text>
</comment>
<sequence>MGISLTAGSPKCSCKNPDTCTHALEIKTSTPDATYEYKQGESLPVIYLHDKDAEGVKVTTTLAGKTCVSNSPDCPSGVIYNDYYLSQLTKGINNDTLKYLSYDEKLKLTMGGMGTKGGELTASKYVYGALEYLDIVTFLSDVVFDGLNKIDKTEYELQAGECLGQPVKELIFPLKTTANDKAKYPIYTTVDTRIIVFPKFSWSVGVNITGGKNNGTKELTDDERYDILQGRNNNESMSVGKYAITRGVSIDGTASISVGSSSKDYQKTMQAEFTRYKDKLSLLKKAEETIDTVTSLFKADDSKIQVLKVDVKYPLIDVKGSGELFLGKNNKPYIHCAVDVKLSPLINFTITLDLIQAFAAYFHQERNIAKIREKAQSQEDDVNKGGNGIYAKAVLNLIVTGDINLSYRYLSDEKYDFHSELGDKNEGTLGLALESKVEAGLKVVIVEAFFSAEAKITAECCFALEKKKEKDLELIFFHNGIVIYAKYKIKVDIGDKNKKGIGEVSEEDPPDNDSWDEGEGEWAICKAMNKDSSTYRVIL</sequence>
<evidence type="ECO:0000313" key="1">
    <source>
        <dbReference type="EMBL" id="OAT25574.1"/>
    </source>
</evidence>
<evidence type="ECO:0000313" key="2">
    <source>
        <dbReference type="Proteomes" id="UP000078407"/>
    </source>
</evidence>
<reference evidence="1 2" key="1">
    <citation type="submission" date="2016-04" db="EMBL/GenBank/DDBJ databases">
        <title>ATOL: Assembling a taxonomically balanced genome-scale reconstruction of the evolutionary history of the Enterobacteriaceae.</title>
        <authorList>
            <person name="Plunkett G.III."/>
            <person name="Neeno-Eckwall E.C."/>
            <person name="Glasner J.D."/>
            <person name="Perna N.T."/>
        </authorList>
    </citation>
    <scope>NUCLEOTIDE SEQUENCE [LARGE SCALE GENOMIC DNA]</scope>
    <source>
        <strain evidence="1 2">ATCC 51602</strain>
    </source>
</reference>
<dbReference type="Proteomes" id="UP000078407">
    <property type="component" value="Unassembled WGS sequence"/>
</dbReference>